<name>A0A392W1J7_9FABA</name>
<dbReference type="Proteomes" id="UP000265520">
    <property type="component" value="Unassembled WGS sequence"/>
</dbReference>
<feature type="compositionally biased region" description="Low complexity" evidence="1">
    <location>
        <begin position="1"/>
        <end position="32"/>
    </location>
</feature>
<proteinExistence type="predicted"/>
<reference evidence="2 3" key="1">
    <citation type="journal article" date="2018" name="Front. Plant Sci.">
        <title>Red Clover (Trifolium pratense) and Zigzag Clover (T. medium) - A Picture of Genomic Similarities and Differences.</title>
        <authorList>
            <person name="Dluhosova J."/>
            <person name="Istvanek J."/>
            <person name="Nedelnik J."/>
            <person name="Repkova J."/>
        </authorList>
    </citation>
    <scope>NUCLEOTIDE SEQUENCE [LARGE SCALE GENOMIC DNA]</scope>
    <source>
        <strain evidence="3">cv. 10/8</strain>
        <tissue evidence="2">Leaf</tissue>
    </source>
</reference>
<sequence>TASATGAPPSTTGSPPSTTAPVAGAPSSAAVGRRTSAGGPALTRPLTG</sequence>
<keyword evidence="3" id="KW-1185">Reference proteome</keyword>
<evidence type="ECO:0000313" key="2">
    <source>
        <dbReference type="EMBL" id="MCI93562.1"/>
    </source>
</evidence>
<accession>A0A392W1J7</accession>
<protein>
    <submittedName>
        <fullName evidence="2">Uncharacterized protein</fullName>
    </submittedName>
</protein>
<dbReference type="AlphaFoldDB" id="A0A392W1J7"/>
<organism evidence="2 3">
    <name type="scientific">Trifolium medium</name>
    <dbReference type="NCBI Taxonomy" id="97028"/>
    <lineage>
        <taxon>Eukaryota</taxon>
        <taxon>Viridiplantae</taxon>
        <taxon>Streptophyta</taxon>
        <taxon>Embryophyta</taxon>
        <taxon>Tracheophyta</taxon>
        <taxon>Spermatophyta</taxon>
        <taxon>Magnoliopsida</taxon>
        <taxon>eudicotyledons</taxon>
        <taxon>Gunneridae</taxon>
        <taxon>Pentapetalae</taxon>
        <taxon>rosids</taxon>
        <taxon>fabids</taxon>
        <taxon>Fabales</taxon>
        <taxon>Fabaceae</taxon>
        <taxon>Papilionoideae</taxon>
        <taxon>50 kb inversion clade</taxon>
        <taxon>NPAAA clade</taxon>
        <taxon>Hologalegina</taxon>
        <taxon>IRL clade</taxon>
        <taxon>Trifolieae</taxon>
        <taxon>Trifolium</taxon>
    </lineage>
</organism>
<feature type="non-terminal residue" evidence="2">
    <location>
        <position position="1"/>
    </location>
</feature>
<comment type="caution">
    <text evidence="2">The sequence shown here is derived from an EMBL/GenBank/DDBJ whole genome shotgun (WGS) entry which is preliminary data.</text>
</comment>
<evidence type="ECO:0000313" key="3">
    <source>
        <dbReference type="Proteomes" id="UP000265520"/>
    </source>
</evidence>
<feature type="region of interest" description="Disordered" evidence="1">
    <location>
        <begin position="1"/>
        <end position="48"/>
    </location>
</feature>
<dbReference type="EMBL" id="LXQA011332366">
    <property type="protein sequence ID" value="MCI93562.1"/>
    <property type="molecule type" value="Genomic_DNA"/>
</dbReference>
<evidence type="ECO:0000256" key="1">
    <source>
        <dbReference type="SAM" id="MobiDB-lite"/>
    </source>
</evidence>